<evidence type="ECO:0000313" key="3">
    <source>
        <dbReference type="Proteomes" id="UP000002498"/>
    </source>
</evidence>
<feature type="compositionally biased region" description="Polar residues" evidence="1">
    <location>
        <begin position="102"/>
        <end position="114"/>
    </location>
</feature>
<feature type="region of interest" description="Disordered" evidence="1">
    <location>
        <begin position="83"/>
        <end position="114"/>
    </location>
</feature>
<dbReference type="RefSeq" id="XP_011411825.1">
    <property type="nucleotide sequence ID" value="XM_011413523.1"/>
</dbReference>
<dbReference type="KEGG" id="maj:MAA_11528"/>
<proteinExistence type="predicted"/>
<keyword evidence="3" id="KW-1185">Reference proteome</keyword>
<protein>
    <submittedName>
        <fullName evidence="2">Kinase-like protein</fullName>
    </submittedName>
</protein>
<feature type="region of interest" description="Disordered" evidence="1">
    <location>
        <begin position="26"/>
        <end position="52"/>
    </location>
</feature>
<dbReference type="GeneID" id="23632976"/>
<feature type="compositionally biased region" description="Low complexity" evidence="1">
    <location>
        <begin position="26"/>
        <end position="37"/>
    </location>
</feature>
<sequence>MRGLYRRLSREQRSVVRQMGSQLFQQHQAVQQRQQSQATPNEHIATEPATEQQRAPVAVMELLQNPVNPLDLTNPLACALPVLPTTSPMRPRTLRQGPETGSWDSISTTSADFT</sequence>
<evidence type="ECO:0000313" key="2">
    <source>
        <dbReference type="EMBL" id="KHO10847.1"/>
    </source>
</evidence>
<name>A0A0B2XH08_METRA</name>
<dbReference type="AlphaFoldDB" id="A0A0B2XH08"/>
<dbReference type="GO" id="GO:0016301">
    <property type="term" value="F:kinase activity"/>
    <property type="evidence" value="ECO:0007669"/>
    <property type="project" value="UniProtKB-KW"/>
</dbReference>
<dbReference type="OrthoDB" id="10489744at2759"/>
<reference evidence="2 3" key="2">
    <citation type="journal article" date="2014" name="Proc. Natl. Acad. Sci. U.S.A.">
        <title>Trajectory and genomic determinants of fungal-pathogen speciation and host adaptation.</title>
        <authorList>
            <person name="Hu X."/>
            <person name="Xiao G."/>
            <person name="Zheng P."/>
            <person name="Shang Y."/>
            <person name="Su Y."/>
            <person name="Zhang X."/>
            <person name="Liu X."/>
            <person name="Zhan S."/>
            <person name="St Leger R.J."/>
            <person name="Wang C."/>
        </authorList>
    </citation>
    <scope>GENOME REANNOTATION</scope>
    <source>
        <strain evidence="3">ARSEF 23 / ATCC MYA-3075</strain>
    </source>
</reference>
<gene>
    <name evidence="2" type="ORF">MAA_11528</name>
</gene>
<comment type="caution">
    <text evidence="2">The sequence shown here is derived from an EMBL/GenBank/DDBJ whole genome shotgun (WGS) entry which is preliminary data.</text>
</comment>
<organism evidence="2 3">
    <name type="scientific">Metarhizium robertsii (strain ARSEF 23 / ATCC MYA-3075)</name>
    <name type="common">Metarhizium anisopliae (strain ARSEF 23)</name>
    <dbReference type="NCBI Taxonomy" id="655844"/>
    <lineage>
        <taxon>Eukaryota</taxon>
        <taxon>Fungi</taxon>
        <taxon>Dikarya</taxon>
        <taxon>Ascomycota</taxon>
        <taxon>Pezizomycotina</taxon>
        <taxon>Sordariomycetes</taxon>
        <taxon>Hypocreomycetidae</taxon>
        <taxon>Hypocreales</taxon>
        <taxon>Clavicipitaceae</taxon>
        <taxon>Metarhizium</taxon>
    </lineage>
</organism>
<dbReference type="HOGENOM" id="CLU_170505_0_0_1"/>
<dbReference type="Proteomes" id="UP000002498">
    <property type="component" value="Unassembled WGS sequence"/>
</dbReference>
<evidence type="ECO:0000256" key="1">
    <source>
        <dbReference type="SAM" id="MobiDB-lite"/>
    </source>
</evidence>
<reference evidence="2 3" key="1">
    <citation type="journal article" date="2011" name="PLoS Genet.">
        <title>Genome sequencing and comparative transcriptomics of the model entomopathogenic fungi Metarhizium anisopliae and M. acridum.</title>
        <authorList>
            <person name="Gao Q."/>
            <person name="Jin K."/>
            <person name="Ying S.H."/>
            <person name="Zhang Y."/>
            <person name="Xiao G."/>
            <person name="Shang Y."/>
            <person name="Duan Z."/>
            <person name="Hu X."/>
            <person name="Xie X.Q."/>
            <person name="Zhou G."/>
            <person name="Peng G."/>
            <person name="Luo Z."/>
            <person name="Huang W."/>
            <person name="Wang B."/>
            <person name="Fang W."/>
            <person name="Wang S."/>
            <person name="Zhong Y."/>
            <person name="Ma L.J."/>
            <person name="St Leger R.J."/>
            <person name="Zhao G.P."/>
            <person name="Pei Y."/>
            <person name="Feng M.G."/>
            <person name="Xia Y."/>
            <person name="Wang C."/>
        </authorList>
    </citation>
    <scope>NUCLEOTIDE SEQUENCE [LARGE SCALE GENOMIC DNA]</scope>
    <source>
        <strain evidence="3">ARSEF 23 / ATCC MYA-3075</strain>
    </source>
</reference>
<dbReference type="EMBL" id="ADNJ02000009">
    <property type="protein sequence ID" value="KHO10847.1"/>
    <property type="molecule type" value="Genomic_DNA"/>
</dbReference>
<accession>A0A0B2XH08</accession>